<keyword evidence="2" id="KW-0732">Signal</keyword>
<evidence type="ECO:0000313" key="3">
    <source>
        <dbReference type="EMBL" id="EFY03941.1"/>
    </source>
</evidence>
<dbReference type="Proteomes" id="UP000004923">
    <property type="component" value="Unassembled WGS sequence"/>
</dbReference>
<evidence type="ECO:0000256" key="2">
    <source>
        <dbReference type="SAM" id="SignalP"/>
    </source>
</evidence>
<evidence type="ECO:0000313" key="4">
    <source>
        <dbReference type="Proteomes" id="UP000004923"/>
    </source>
</evidence>
<feature type="chain" id="PRO_5003227008" description="LTXXQ motif protein" evidence="2">
    <location>
        <begin position="24"/>
        <end position="195"/>
    </location>
</feature>
<evidence type="ECO:0000256" key="1">
    <source>
        <dbReference type="SAM" id="MobiDB-lite"/>
    </source>
</evidence>
<accession>E8LGT0</accession>
<keyword evidence="4" id="KW-1185">Reference proteome</keyword>
<reference evidence="3 4" key="1">
    <citation type="submission" date="2011-01" db="EMBL/GenBank/DDBJ databases">
        <authorList>
            <person name="Weinstock G."/>
            <person name="Sodergren E."/>
            <person name="Clifton S."/>
            <person name="Fulton L."/>
            <person name="Fulton B."/>
            <person name="Courtney L."/>
            <person name="Fronick C."/>
            <person name="Harrison M."/>
            <person name="Strong C."/>
            <person name="Farmer C."/>
            <person name="Delahaunty K."/>
            <person name="Markovic C."/>
            <person name="Hall O."/>
            <person name="Minx P."/>
            <person name="Tomlinson C."/>
            <person name="Mitreva M."/>
            <person name="Hou S."/>
            <person name="Chen J."/>
            <person name="Wollam A."/>
            <person name="Pepin K.H."/>
            <person name="Johnson M."/>
            <person name="Bhonagiri V."/>
            <person name="Zhang X."/>
            <person name="Suruliraj S."/>
            <person name="Warren W."/>
            <person name="Chinwalla A."/>
            <person name="Mardis E.R."/>
            <person name="Wilson R.K."/>
        </authorList>
    </citation>
    <scope>NUCLEOTIDE SEQUENCE [LARGE SCALE GENOMIC DNA]</scope>
    <source>
        <strain evidence="3 4">YIT 12067</strain>
    </source>
</reference>
<feature type="signal peptide" evidence="2">
    <location>
        <begin position="1"/>
        <end position="23"/>
    </location>
</feature>
<feature type="compositionally biased region" description="Basic and acidic residues" evidence="1">
    <location>
        <begin position="168"/>
        <end position="187"/>
    </location>
</feature>
<sequence>MLNMKKILVTGTVLTAFCTSAFAASADCPPQPSMSERVNAILHENDADRPCPPPAHRMHRQGPKLTPEQRAEHQKLRAEWRSMTPEQREKAIEKMRKDRKEAHEKYAKETMAKLTPAQKAEVQQFIKDDMAQRQVRHERLQHMTPEQREAIRANRPLPPKPPKHHKGEYRGYKHHKEEFHGYRHHNGEFPQPPQH</sequence>
<dbReference type="RefSeq" id="WP_009146410.1">
    <property type="nucleotide sequence ID" value="NZ_GL830936.1"/>
</dbReference>
<feature type="region of interest" description="Disordered" evidence="1">
    <location>
        <begin position="46"/>
        <end position="72"/>
    </location>
</feature>
<comment type="caution">
    <text evidence="3">The sequence shown here is derived from an EMBL/GenBank/DDBJ whole genome shotgun (WGS) entry which is preliminary data.</text>
</comment>
<organism evidence="3 4">
    <name type="scientific">Phascolarctobacterium succinatutens YIT 12067</name>
    <dbReference type="NCBI Taxonomy" id="626939"/>
    <lineage>
        <taxon>Bacteria</taxon>
        <taxon>Bacillati</taxon>
        <taxon>Bacillota</taxon>
        <taxon>Negativicutes</taxon>
        <taxon>Acidaminococcales</taxon>
        <taxon>Acidaminococcaceae</taxon>
        <taxon>Phascolarctobacterium</taxon>
    </lineage>
</organism>
<dbReference type="AlphaFoldDB" id="E8LGT0"/>
<dbReference type="HOGENOM" id="CLU_1395202_0_0_9"/>
<dbReference type="EMBL" id="AEVN01000114">
    <property type="protein sequence ID" value="EFY03941.1"/>
    <property type="molecule type" value="Genomic_DNA"/>
</dbReference>
<feature type="region of interest" description="Disordered" evidence="1">
    <location>
        <begin position="147"/>
        <end position="195"/>
    </location>
</feature>
<protein>
    <recommendedName>
        <fullName evidence="5">LTXXQ motif protein</fullName>
    </recommendedName>
</protein>
<gene>
    <name evidence="3" type="ORF">HMPREF9443_02084</name>
</gene>
<name>E8LGT0_9FIRM</name>
<proteinExistence type="predicted"/>
<evidence type="ECO:0008006" key="5">
    <source>
        <dbReference type="Google" id="ProtNLM"/>
    </source>
</evidence>